<accession>A0A938Y203</accession>
<keyword evidence="2" id="KW-1133">Transmembrane helix</keyword>
<keyword evidence="4" id="KW-1185">Reference proteome</keyword>
<evidence type="ECO:0008006" key="5">
    <source>
        <dbReference type="Google" id="ProtNLM"/>
    </source>
</evidence>
<proteinExistence type="predicted"/>
<keyword evidence="2" id="KW-0812">Transmembrane</keyword>
<name>A0A938Y203_9BACL</name>
<evidence type="ECO:0000256" key="2">
    <source>
        <dbReference type="SAM" id="Phobius"/>
    </source>
</evidence>
<comment type="caution">
    <text evidence="3">The sequence shown here is derived from an EMBL/GenBank/DDBJ whole genome shotgun (WGS) entry which is preliminary data.</text>
</comment>
<organism evidence="3 4">
    <name type="scientific">Brevibacillus fulvus</name>
    <dbReference type="NCBI Taxonomy" id="1125967"/>
    <lineage>
        <taxon>Bacteria</taxon>
        <taxon>Bacillati</taxon>
        <taxon>Bacillota</taxon>
        <taxon>Bacilli</taxon>
        <taxon>Bacillales</taxon>
        <taxon>Paenibacillaceae</taxon>
        <taxon>Brevibacillus</taxon>
    </lineage>
</organism>
<evidence type="ECO:0000313" key="4">
    <source>
        <dbReference type="Proteomes" id="UP000717624"/>
    </source>
</evidence>
<feature type="transmembrane region" description="Helical" evidence="2">
    <location>
        <begin position="27"/>
        <end position="57"/>
    </location>
</feature>
<feature type="region of interest" description="Disordered" evidence="1">
    <location>
        <begin position="1"/>
        <end position="23"/>
    </location>
</feature>
<reference evidence="3" key="1">
    <citation type="submission" date="2021-01" db="EMBL/GenBank/DDBJ databases">
        <title>Genomic Encyclopedia of Type Strains, Phase IV (KMG-IV): sequencing the most valuable type-strain genomes for metagenomic binning, comparative biology and taxonomic classification.</title>
        <authorList>
            <person name="Goeker M."/>
        </authorList>
    </citation>
    <scope>NUCLEOTIDE SEQUENCE</scope>
    <source>
        <strain evidence="3">DSM 25523</strain>
    </source>
</reference>
<dbReference type="RefSeq" id="WP_204517876.1">
    <property type="nucleotide sequence ID" value="NZ_BAABIN010000020.1"/>
</dbReference>
<dbReference type="Proteomes" id="UP000717624">
    <property type="component" value="Unassembled WGS sequence"/>
</dbReference>
<dbReference type="Pfam" id="PF11772">
    <property type="entry name" value="EpuA"/>
    <property type="match status" value="1"/>
</dbReference>
<feature type="compositionally biased region" description="Basic and acidic residues" evidence="1">
    <location>
        <begin position="10"/>
        <end position="21"/>
    </location>
</feature>
<gene>
    <name evidence="3" type="ORF">JOD01_001761</name>
</gene>
<dbReference type="InterPro" id="IPR024596">
    <property type="entry name" value="RNApol_su_b/EpuA"/>
</dbReference>
<dbReference type="AlphaFoldDB" id="A0A938Y203"/>
<keyword evidence="2" id="KW-0472">Membrane</keyword>
<dbReference type="EMBL" id="JAFBEB010000005">
    <property type="protein sequence ID" value="MBM7590157.1"/>
    <property type="molecule type" value="Genomic_DNA"/>
</dbReference>
<protein>
    <recommendedName>
        <fullName evidence="5">DNA-directed RNA polymerase subunit beta</fullName>
    </recommendedName>
</protein>
<evidence type="ECO:0000256" key="1">
    <source>
        <dbReference type="SAM" id="MobiDB-lite"/>
    </source>
</evidence>
<evidence type="ECO:0000313" key="3">
    <source>
        <dbReference type="EMBL" id="MBM7590157.1"/>
    </source>
</evidence>
<sequence>MDQTKGKSFPQDRPKARERKPTRTNRTWAAVIARLLIIPFLLFFSLLIGLIIGYGVLGDQPVSEVFNLNTYKHMYDLIFSGT</sequence>